<evidence type="ECO:0000256" key="1">
    <source>
        <dbReference type="PROSITE-ProRule" id="PRU00371"/>
    </source>
</evidence>
<sequence length="169" mass="19532">MRGQKAFLKFPLRGLGWNVAPLLPPYKTRLKLTPALQNMRTWLGVSVIIKFAYTPFLSTDIIIYSLAKVMLNYCLIKLPHARTNYYTKYLHCAASRSFNYHSNPYELRPSSLESKYEKIPIVINATKRDISSNAESGTQGGVLEQDSDRMFLLSLLPHWRKTNYKQRTN</sequence>
<evidence type="ECO:0000313" key="3">
    <source>
        <dbReference type="EnsemblMetazoa" id="GAUT012960-PA"/>
    </source>
</evidence>
<organism evidence="3 4">
    <name type="scientific">Glossina austeni</name>
    <name type="common">Savannah tsetse fly</name>
    <dbReference type="NCBI Taxonomy" id="7395"/>
    <lineage>
        <taxon>Eukaryota</taxon>
        <taxon>Metazoa</taxon>
        <taxon>Ecdysozoa</taxon>
        <taxon>Arthropoda</taxon>
        <taxon>Hexapoda</taxon>
        <taxon>Insecta</taxon>
        <taxon>Pterygota</taxon>
        <taxon>Neoptera</taxon>
        <taxon>Endopterygota</taxon>
        <taxon>Diptera</taxon>
        <taxon>Brachycera</taxon>
        <taxon>Muscomorpha</taxon>
        <taxon>Hippoboscoidea</taxon>
        <taxon>Glossinidae</taxon>
        <taxon>Glossina</taxon>
    </lineage>
</organism>
<dbReference type="VEuPathDB" id="VectorBase:GAUT012960"/>
<accession>A0A1A9URF2</accession>
<name>A0A1A9URF2_GLOAU</name>
<comment type="subcellular location">
    <subcellularLocation>
        <location evidence="1">Nucleus</location>
    </subcellularLocation>
</comment>
<feature type="domain" description="BESS" evidence="2">
    <location>
        <begin position="145"/>
        <end position="169"/>
    </location>
</feature>
<dbReference type="Proteomes" id="UP000078200">
    <property type="component" value="Unassembled WGS sequence"/>
</dbReference>
<keyword evidence="1" id="KW-0539">Nucleus</keyword>
<dbReference type="AlphaFoldDB" id="A0A1A9URF2"/>
<dbReference type="PROSITE" id="PS51031">
    <property type="entry name" value="BESS"/>
    <property type="match status" value="1"/>
</dbReference>
<reference evidence="3" key="1">
    <citation type="submission" date="2020-05" db="UniProtKB">
        <authorList>
            <consortium name="EnsemblMetazoa"/>
        </authorList>
    </citation>
    <scope>IDENTIFICATION</scope>
    <source>
        <strain evidence="3">TTRI</strain>
    </source>
</reference>
<evidence type="ECO:0000313" key="4">
    <source>
        <dbReference type="Proteomes" id="UP000078200"/>
    </source>
</evidence>
<protein>
    <recommendedName>
        <fullName evidence="2">BESS domain-containing protein</fullName>
    </recommendedName>
</protein>
<keyword evidence="4" id="KW-1185">Reference proteome</keyword>
<evidence type="ECO:0000259" key="2">
    <source>
        <dbReference type="PROSITE" id="PS51031"/>
    </source>
</evidence>
<dbReference type="InterPro" id="IPR004210">
    <property type="entry name" value="BESS_motif"/>
</dbReference>
<dbReference type="GO" id="GO:0003677">
    <property type="term" value="F:DNA binding"/>
    <property type="evidence" value="ECO:0007669"/>
    <property type="project" value="InterPro"/>
</dbReference>
<dbReference type="EnsemblMetazoa" id="GAUT012960-RA">
    <property type="protein sequence ID" value="GAUT012960-PA"/>
    <property type="gene ID" value="GAUT012960"/>
</dbReference>
<dbReference type="GO" id="GO:0005634">
    <property type="term" value="C:nucleus"/>
    <property type="evidence" value="ECO:0007669"/>
    <property type="project" value="UniProtKB-SubCell"/>
</dbReference>
<proteinExistence type="predicted"/>